<dbReference type="InterPro" id="IPR001647">
    <property type="entry name" value="HTH_TetR"/>
</dbReference>
<organism evidence="4 5">
    <name type="scientific">Streptomyces cavernicola</name>
    <dbReference type="NCBI Taxonomy" id="3043613"/>
    <lineage>
        <taxon>Bacteria</taxon>
        <taxon>Bacillati</taxon>
        <taxon>Actinomycetota</taxon>
        <taxon>Actinomycetes</taxon>
        <taxon>Kitasatosporales</taxon>
        <taxon>Streptomycetaceae</taxon>
        <taxon>Streptomyces</taxon>
    </lineage>
</organism>
<dbReference type="InterPro" id="IPR009057">
    <property type="entry name" value="Homeodomain-like_sf"/>
</dbReference>
<evidence type="ECO:0000313" key="5">
    <source>
        <dbReference type="Proteomes" id="UP001223978"/>
    </source>
</evidence>
<feature type="DNA-binding region" description="H-T-H motif" evidence="2">
    <location>
        <begin position="32"/>
        <end position="51"/>
    </location>
</feature>
<dbReference type="SUPFAM" id="SSF48498">
    <property type="entry name" value="Tetracyclin repressor-like, C-terminal domain"/>
    <property type="match status" value="1"/>
</dbReference>
<dbReference type="PANTHER" id="PTHR30055:SF187">
    <property type="entry name" value="TRANSCRIPTIONAL REGULATORY PROTEIN"/>
    <property type="match status" value="1"/>
</dbReference>
<name>A0ABT6SAG0_9ACTN</name>
<dbReference type="Pfam" id="PF00440">
    <property type="entry name" value="TetR_N"/>
    <property type="match status" value="1"/>
</dbReference>
<gene>
    <name evidence="4" type="ORF">QIS96_15290</name>
</gene>
<keyword evidence="5" id="KW-1185">Reference proteome</keyword>
<dbReference type="PANTHER" id="PTHR30055">
    <property type="entry name" value="HTH-TYPE TRANSCRIPTIONAL REGULATOR RUTR"/>
    <property type="match status" value="1"/>
</dbReference>
<comment type="caution">
    <text evidence="4">The sequence shown here is derived from an EMBL/GenBank/DDBJ whole genome shotgun (WGS) entry which is preliminary data.</text>
</comment>
<protein>
    <submittedName>
        <fullName evidence="4">TetR/AcrR family transcriptional regulator</fullName>
    </submittedName>
</protein>
<reference evidence="4 5" key="1">
    <citation type="submission" date="2023-05" db="EMBL/GenBank/DDBJ databases">
        <title>Draft genome sequence of Streptomyces sp. B-S-A6 isolated from a cave soil in Thailand.</title>
        <authorList>
            <person name="Chamroensaksri N."/>
            <person name="Muangham S."/>
        </authorList>
    </citation>
    <scope>NUCLEOTIDE SEQUENCE [LARGE SCALE GENOMIC DNA]</scope>
    <source>
        <strain evidence="4 5">B-S-A6</strain>
    </source>
</reference>
<dbReference type="PRINTS" id="PR00455">
    <property type="entry name" value="HTHTETR"/>
</dbReference>
<sequence>MSTKQKRGEATVEQVLDAALRIYGESGEGGLTVEAITRASGVSSGSIYHHFGSMHGVVLALAERWLGRLLGELVTTLTEASGARAAVDGVVHAYLGFVRTHPDAARLLHSATVDKHTMAAVEKVRDSQEARLSPVAVWIDAHVASGELAPLPAPLIESLVLGPVVAVARRWLSIGDVDLDVAMDSLPERIWRSVSA</sequence>
<dbReference type="SUPFAM" id="SSF46689">
    <property type="entry name" value="Homeodomain-like"/>
    <property type="match status" value="1"/>
</dbReference>
<dbReference type="InterPro" id="IPR036271">
    <property type="entry name" value="Tet_transcr_reg_TetR-rel_C_sf"/>
</dbReference>
<evidence type="ECO:0000313" key="4">
    <source>
        <dbReference type="EMBL" id="MDI3405178.1"/>
    </source>
</evidence>
<dbReference type="Proteomes" id="UP001223978">
    <property type="component" value="Unassembled WGS sequence"/>
</dbReference>
<feature type="domain" description="HTH tetR-type" evidence="3">
    <location>
        <begin position="9"/>
        <end position="69"/>
    </location>
</feature>
<evidence type="ECO:0000259" key="3">
    <source>
        <dbReference type="PROSITE" id="PS50977"/>
    </source>
</evidence>
<dbReference type="PROSITE" id="PS50977">
    <property type="entry name" value="HTH_TETR_2"/>
    <property type="match status" value="1"/>
</dbReference>
<proteinExistence type="predicted"/>
<keyword evidence="1 2" id="KW-0238">DNA-binding</keyword>
<dbReference type="RefSeq" id="WP_282543124.1">
    <property type="nucleotide sequence ID" value="NZ_JASCIQ010000014.1"/>
</dbReference>
<accession>A0ABT6SAG0</accession>
<dbReference type="Gene3D" id="1.10.357.10">
    <property type="entry name" value="Tetracycline Repressor, domain 2"/>
    <property type="match status" value="1"/>
</dbReference>
<dbReference type="EMBL" id="JASCIQ010000014">
    <property type="protein sequence ID" value="MDI3405178.1"/>
    <property type="molecule type" value="Genomic_DNA"/>
</dbReference>
<dbReference type="InterPro" id="IPR050109">
    <property type="entry name" value="HTH-type_TetR-like_transc_reg"/>
</dbReference>
<evidence type="ECO:0000256" key="1">
    <source>
        <dbReference type="ARBA" id="ARBA00023125"/>
    </source>
</evidence>
<evidence type="ECO:0000256" key="2">
    <source>
        <dbReference type="PROSITE-ProRule" id="PRU00335"/>
    </source>
</evidence>